<gene>
    <name evidence="3" type="ORF">BDV39DRAFT_200398</name>
</gene>
<feature type="signal peptide" evidence="2">
    <location>
        <begin position="1"/>
        <end position="28"/>
    </location>
</feature>
<name>A0A5N6XHE7_9EURO</name>
<reference evidence="4" key="1">
    <citation type="submission" date="2019-04" db="EMBL/GenBank/DDBJ databases">
        <title>Friends and foes A comparative genomics studyof 23 Aspergillus species from section Flavi.</title>
        <authorList>
            <consortium name="DOE Joint Genome Institute"/>
            <person name="Kjaerbolling I."/>
            <person name="Vesth T."/>
            <person name="Frisvad J.C."/>
            <person name="Nybo J.L."/>
            <person name="Theobald S."/>
            <person name="Kildgaard S."/>
            <person name="Isbrandt T."/>
            <person name="Kuo A."/>
            <person name="Sato A."/>
            <person name="Lyhne E.K."/>
            <person name="Kogle M.E."/>
            <person name="Wiebenga A."/>
            <person name="Kun R.S."/>
            <person name="Lubbers R.J."/>
            <person name="Makela M.R."/>
            <person name="Barry K."/>
            <person name="Chovatia M."/>
            <person name="Clum A."/>
            <person name="Daum C."/>
            <person name="Haridas S."/>
            <person name="He G."/>
            <person name="LaButti K."/>
            <person name="Lipzen A."/>
            <person name="Mondo S."/>
            <person name="Riley R."/>
            <person name="Salamov A."/>
            <person name="Simmons B.A."/>
            <person name="Magnuson J.K."/>
            <person name="Henrissat B."/>
            <person name="Mortensen U.H."/>
            <person name="Larsen T.O."/>
            <person name="Devries R.P."/>
            <person name="Grigoriev I.V."/>
            <person name="Machida M."/>
            <person name="Baker S.E."/>
            <person name="Andersen M.R."/>
        </authorList>
    </citation>
    <scope>NUCLEOTIDE SEQUENCE [LARGE SCALE GENOMIC DNA]</scope>
    <source>
        <strain evidence="4">CBS 130017</strain>
    </source>
</reference>
<accession>A0A5N6XHE7</accession>
<dbReference type="EMBL" id="ML741766">
    <property type="protein sequence ID" value="KAE8332248.1"/>
    <property type="molecule type" value="Genomic_DNA"/>
</dbReference>
<organism evidence="3 4">
    <name type="scientific">Aspergillus sergii</name>
    <dbReference type="NCBI Taxonomy" id="1034303"/>
    <lineage>
        <taxon>Eukaryota</taxon>
        <taxon>Fungi</taxon>
        <taxon>Dikarya</taxon>
        <taxon>Ascomycota</taxon>
        <taxon>Pezizomycotina</taxon>
        <taxon>Eurotiomycetes</taxon>
        <taxon>Eurotiomycetidae</taxon>
        <taxon>Eurotiales</taxon>
        <taxon>Aspergillaceae</taxon>
        <taxon>Aspergillus</taxon>
        <taxon>Aspergillus subgen. Circumdati</taxon>
    </lineage>
</organism>
<sequence length="137" mass="15402">MNHIIFSFWAVLMLVDLRLLEICGIALSNRQSPPALTNYPQFMRRAEEAGDKPELLETGCITAGKRPSPTEAVAEDASESRRAKIIKQEPVEHADNDLSVKTGKELEYTLHGIPEKKVPFNPEEWADVILRGKYKAN</sequence>
<protein>
    <submittedName>
        <fullName evidence="3">Uncharacterized protein</fullName>
    </submittedName>
</protein>
<evidence type="ECO:0000313" key="3">
    <source>
        <dbReference type="EMBL" id="KAE8332248.1"/>
    </source>
</evidence>
<keyword evidence="2" id="KW-0732">Signal</keyword>
<feature type="region of interest" description="Disordered" evidence="1">
    <location>
        <begin position="61"/>
        <end position="81"/>
    </location>
</feature>
<dbReference type="AlphaFoldDB" id="A0A5N6XHE7"/>
<evidence type="ECO:0000256" key="1">
    <source>
        <dbReference type="SAM" id="MobiDB-lite"/>
    </source>
</evidence>
<keyword evidence="4" id="KW-1185">Reference proteome</keyword>
<evidence type="ECO:0000256" key="2">
    <source>
        <dbReference type="SAM" id="SignalP"/>
    </source>
</evidence>
<evidence type="ECO:0000313" key="4">
    <source>
        <dbReference type="Proteomes" id="UP000325945"/>
    </source>
</evidence>
<feature type="chain" id="PRO_5024933524" evidence="2">
    <location>
        <begin position="29"/>
        <end position="137"/>
    </location>
</feature>
<proteinExistence type="predicted"/>
<dbReference type="Proteomes" id="UP000325945">
    <property type="component" value="Unassembled WGS sequence"/>
</dbReference>